<proteinExistence type="predicted"/>
<feature type="compositionally biased region" description="Basic and acidic residues" evidence="1">
    <location>
        <begin position="500"/>
        <end position="526"/>
    </location>
</feature>
<feature type="compositionally biased region" description="Basic and acidic residues" evidence="1">
    <location>
        <begin position="459"/>
        <end position="476"/>
    </location>
</feature>
<name>A0ABQ7I174_9MICR</name>
<keyword evidence="2" id="KW-0472">Membrane</keyword>
<evidence type="ECO:0000313" key="4">
    <source>
        <dbReference type="Proteomes" id="UP001516464"/>
    </source>
</evidence>
<dbReference type="Proteomes" id="UP001516464">
    <property type="component" value="Unassembled WGS sequence"/>
</dbReference>
<protein>
    <submittedName>
        <fullName evidence="3">Uncharacterized protein</fullName>
    </submittedName>
</protein>
<evidence type="ECO:0000256" key="2">
    <source>
        <dbReference type="SAM" id="Phobius"/>
    </source>
</evidence>
<keyword evidence="4" id="KW-1185">Reference proteome</keyword>
<gene>
    <name evidence="3" type="ORF">TCON_0647</name>
</gene>
<feature type="transmembrane region" description="Helical" evidence="2">
    <location>
        <begin position="12"/>
        <end position="29"/>
    </location>
</feature>
<dbReference type="EMBL" id="SBIQ01000026">
    <property type="protein sequence ID" value="KAF7684161.1"/>
    <property type="molecule type" value="Genomic_DNA"/>
</dbReference>
<comment type="caution">
    <text evidence="3">The sequence shown here is derived from an EMBL/GenBank/DDBJ whole genome shotgun (WGS) entry which is preliminary data.</text>
</comment>
<accession>A0ABQ7I174</accession>
<evidence type="ECO:0000313" key="3">
    <source>
        <dbReference type="EMBL" id="KAF7684161.1"/>
    </source>
</evidence>
<sequence>MKTIIKHKKFIDTLLGIRLILFLSMLLLIRTSNINNIIQKCFIERYCLLLRNVKDTNRSLNCHLEEIKSRFSNKSDNSDTQRLICDYQNYMSEYDKINTPVYSKRKGNSNINFSICRSNIYYNIIRNKYKNVDPFTVAVSVILSQTAIKNEWNGIEKDLLFYTADSIVNLLNQIKNLKILKSINKNSEYKPETIVIDFIIKKIKSEQQIDKTQIDKIIECTYDSIINRTISGLQDWFINENIIVYTKYIPNDEIKFPQKVKDVVNEYLKLSQTLKYPPLLTIIYNKSNYENENIMNYFDAIFNKSTICLNDNTNINIYYYINALIGINRENCKEIYEKGFLHAFVNINSDNEAIDYYFDKEKDFILTALKGIINKLSIMNSITKNISDNIKSNIFKTKTGKSFYYNLISFNKNLNATGSGLEHLFQLIKEEKSNLKEQFEDPKPEFKKFTIITENQNINKEDESDRQSPISEKMEEDKSDSESPISEKMEEDESDSESPISEKMKEDESDRESPINENMKENECDRQSTISKEMEEDIMNNAAVSKYVKDKETNQQDLEYAIQDKTAIIDNSYISRIISNIVKVGVCLSAAYKWVLFG</sequence>
<reference evidence="3 4" key="1">
    <citation type="submission" date="2019-01" db="EMBL/GenBank/DDBJ databases">
        <title>Genomes sequencing and comparative genomics of infectious freshwater microsporidia, Cucumispora dikerogammari and Thelohania contejeani.</title>
        <authorList>
            <person name="Cormier A."/>
            <person name="Giraud I."/>
            <person name="Wattier R."/>
            <person name="Teixeira M."/>
            <person name="Grandjean F."/>
            <person name="Rigaud T."/>
            <person name="Cordaux R."/>
        </authorList>
    </citation>
    <scope>NUCLEOTIDE SEQUENCE [LARGE SCALE GENOMIC DNA]</scope>
    <source>
        <strain evidence="3">T1</strain>
        <tissue evidence="3">Spores</tissue>
    </source>
</reference>
<feature type="region of interest" description="Disordered" evidence="1">
    <location>
        <begin position="446"/>
        <end position="527"/>
    </location>
</feature>
<organism evidence="3 4">
    <name type="scientific">Astathelohania contejeani</name>
    <dbReference type="NCBI Taxonomy" id="164912"/>
    <lineage>
        <taxon>Eukaryota</taxon>
        <taxon>Fungi</taxon>
        <taxon>Fungi incertae sedis</taxon>
        <taxon>Microsporidia</taxon>
        <taxon>Astathelohaniidae</taxon>
        <taxon>Astathelohania</taxon>
    </lineage>
</organism>
<keyword evidence="2" id="KW-0812">Transmembrane</keyword>
<evidence type="ECO:0000256" key="1">
    <source>
        <dbReference type="SAM" id="MobiDB-lite"/>
    </source>
</evidence>
<keyword evidence="2" id="KW-1133">Transmembrane helix</keyword>